<evidence type="ECO:0000313" key="1">
    <source>
        <dbReference type="EMBL" id="GAA1410742.1"/>
    </source>
</evidence>
<comment type="caution">
    <text evidence="1">The sequence shown here is derived from an EMBL/GenBank/DDBJ whole genome shotgun (WGS) entry which is preliminary data.</text>
</comment>
<gene>
    <name evidence="1" type="ORF">GCM10009639_61880</name>
</gene>
<name>A0ABP4J8C0_9ACTN</name>
<proteinExistence type="predicted"/>
<organism evidence="1 2">
    <name type="scientific">Kitasatospora putterlickiae</name>
    <dbReference type="NCBI Taxonomy" id="221725"/>
    <lineage>
        <taxon>Bacteria</taxon>
        <taxon>Bacillati</taxon>
        <taxon>Actinomycetota</taxon>
        <taxon>Actinomycetes</taxon>
        <taxon>Kitasatosporales</taxon>
        <taxon>Streptomycetaceae</taxon>
        <taxon>Kitasatospora</taxon>
    </lineage>
</organism>
<sequence>MVPYLANHLAAHPHHSPAVVAGHRRPGPLALLPEDYRQPQLVIVDGAHQIQGGHNLANLMIQRRNIREDLVRHLEPSASELKCSKRRRGVEPALTFARDSSCSWYSPITASSTLGREWSGVNVLLATAEQQVGSDLAGPAGLRAGWVRGQRRCPAPLPPERFPGRRGF</sequence>
<evidence type="ECO:0000313" key="2">
    <source>
        <dbReference type="Proteomes" id="UP001499863"/>
    </source>
</evidence>
<dbReference type="Proteomes" id="UP001499863">
    <property type="component" value="Unassembled WGS sequence"/>
</dbReference>
<dbReference type="EMBL" id="BAAAKJ010000396">
    <property type="protein sequence ID" value="GAA1410742.1"/>
    <property type="molecule type" value="Genomic_DNA"/>
</dbReference>
<keyword evidence="2" id="KW-1185">Reference proteome</keyword>
<reference evidence="2" key="1">
    <citation type="journal article" date="2019" name="Int. J. Syst. Evol. Microbiol.">
        <title>The Global Catalogue of Microorganisms (GCM) 10K type strain sequencing project: providing services to taxonomists for standard genome sequencing and annotation.</title>
        <authorList>
            <consortium name="The Broad Institute Genomics Platform"/>
            <consortium name="The Broad Institute Genome Sequencing Center for Infectious Disease"/>
            <person name="Wu L."/>
            <person name="Ma J."/>
        </authorList>
    </citation>
    <scope>NUCLEOTIDE SEQUENCE [LARGE SCALE GENOMIC DNA]</scope>
    <source>
        <strain evidence="2">JCM 12393</strain>
    </source>
</reference>
<accession>A0ABP4J8C0</accession>
<protein>
    <submittedName>
        <fullName evidence="1">Uncharacterized protein</fullName>
    </submittedName>
</protein>